<dbReference type="OrthoDB" id="10021397at2759"/>
<sequence>MRRMLANGGGYSLASGKFIALLNYDPALKATVKSIYSNSVSRCWEVGIGFTLLGFLIVMVAEKTPLRTELETEFGLDQGENRPLEEGTQTRSPGDGGQGVLTESMQESVPQDVN</sequence>
<organism evidence="2 3">
    <name type="scientific">Monosporascus ibericus</name>
    <dbReference type="NCBI Taxonomy" id="155417"/>
    <lineage>
        <taxon>Eukaryota</taxon>
        <taxon>Fungi</taxon>
        <taxon>Dikarya</taxon>
        <taxon>Ascomycota</taxon>
        <taxon>Pezizomycotina</taxon>
        <taxon>Sordariomycetes</taxon>
        <taxon>Xylariomycetidae</taxon>
        <taxon>Xylariales</taxon>
        <taxon>Xylariales incertae sedis</taxon>
        <taxon>Monosporascus</taxon>
    </lineage>
</organism>
<protein>
    <submittedName>
        <fullName evidence="2">Uncharacterized protein</fullName>
    </submittedName>
</protein>
<evidence type="ECO:0000313" key="3">
    <source>
        <dbReference type="Proteomes" id="UP000293360"/>
    </source>
</evidence>
<feature type="region of interest" description="Disordered" evidence="1">
    <location>
        <begin position="71"/>
        <end position="114"/>
    </location>
</feature>
<reference evidence="2 3" key="1">
    <citation type="submission" date="2018-06" db="EMBL/GenBank/DDBJ databases">
        <title>Complete Genomes of Monosporascus.</title>
        <authorList>
            <person name="Robinson A.J."/>
            <person name="Natvig D.O."/>
        </authorList>
    </citation>
    <scope>NUCLEOTIDE SEQUENCE [LARGE SCALE GENOMIC DNA]</scope>
    <source>
        <strain evidence="2 3">CBS 110550</strain>
    </source>
</reference>
<feature type="compositionally biased region" description="Polar residues" evidence="1">
    <location>
        <begin position="101"/>
        <end position="114"/>
    </location>
</feature>
<accession>A0A4Q4TVB2</accession>
<dbReference type="Proteomes" id="UP000293360">
    <property type="component" value="Unassembled WGS sequence"/>
</dbReference>
<name>A0A4Q4TVB2_9PEZI</name>
<dbReference type="EMBL" id="QJNU01000001">
    <property type="protein sequence ID" value="RYP11485.1"/>
    <property type="molecule type" value="Genomic_DNA"/>
</dbReference>
<gene>
    <name evidence="2" type="ORF">DL764_000008</name>
</gene>
<evidence type="ECO:0000256" key="1">
    <source>
        <dbReference type="SAM" id="MobiDB-lite"/>
    </source>
</evidence>
<comment type="caution">
    <text evidence="2">The sequence shown here is derived from an EMBL/GenBank/DDBJ whole genome shotgun (WGS) entry which is preliminary data.</text>
</comment>
<dbReference type="AlphaFoldDB" id="A0A4Q4TVB2"/>
<proteinExistence type="predicted"/>
<keyword evidence="3" id="KW-1185">Reference proteome</keyword>
<evidence type="ECO:0000313" key="2">
    <source>
        <dbReference type="EMBL" id="RYP11485.1"/>
    </source>
</evidence>